<dbReference type="PROSITE" id="PS00160">
    <property type="entry name" value="ALDOLASE_KDPG_KHG_2"/>
    <property type="match status" value="1"/>
</dbReference>
<keyword evidence="7" id="KW-1185">Reference proteome</keyword>
<accession>A0AA46YK12</accession>
<dbReference type="CDD" id="cd00452">
    <property type="entry name" value="KDPG_aldolase"/>
    <property type="match status" value="1"/>
</dbReference>
<comment type="subunit">
    <text evidence="3">Homotrimer.</text>
</comment>
<dbReference type="InterPro" id="IPR031338">
    <property type="entry name" value="KDPG/KHG_AS_2"/>
</dbReference>
<gene>
    <name evidence="6" type="ORF">L0C25_20945</name>
</gene>
<dbReference type="Gene3D" id="3.20.20.70">
    <property type="entry name" value="Aldolase class I"/>
    <property type="match status" value="1"/>
</dbReference>
<dbReference type="Proteomes" id="UP001164390">
    <property type="component" value="Chromosome"/>
</dbReference>
<dbReference type="EMBL" id="CP094970">
    <property type="protein sequence ID" value="UYM04962.1"/>
    <property type="molecule type" value="Genomic_DNA"/>
</dbReference>
<keyword evidence="5" id="KW-0119">Carbohydrate metabolism</keyword>
<dbReference type="SUPFAM" id="SSF51569">
    <property type="entry name" value="Aldolase"/>
    <property type="match status" value="1"/>
</dbReference>
<evidence type="ECO:0000256" key="5">
    <source>
        <dbReference type="ARBA" id="ARBA00023277"/>
    </source>
</evidence>
<dbReference type="KEGG" id="sgrg:L0C25_20945"/>
<dbReference type="AlphaFoldDB" id="A0AA46YK12"/>
<dbReference type="PANTHER" id="PTHR30246">
    <property type="entry name" value="2-KETO-3-DEOXY-6-PHOSPHOGLUCONATE ALDOLASE"/>
    <property type="match status" value="1"/>
</dbReference>
<organism evidence="6 7">
    <name type="scientific">Solicola gregarius</name>
    <dbReference type="NCBI Taxonomy" id="2908642"/>
    <lineage>
        <taxon>Bacteria</taxon>
        <taxon>Bacillati</taxon>
        <taxon>Actinomycetota</taxon>
        <taxon>Actinomycetes</taxon>
        <taxon>Propionibacteriales</taxon>
        <taxon>Nocardioidaceae</taxon>
        <taxon>Solicola</taxon>
    </lineage>
</organism>
<dbReference type="InterPro" id="IPR013785">
    <property type="entry name" value="Aldolase_TIM"/>
</dbReference>
<evidence type="ECO:0000313" key="7">
    <source>
        <dbReference type="Proteomes" id="UP001164390"/>
    </source>
</evidence>
<reference evidence="6" key="1">
    <citation type="submission" date="2022-01" db="EMBL/GenBank/DDBJ databases">
        <title>Nocardioidaceae gen. sp. A5X3R13.</title>
        <authorList>
            <person name="Lopez Marin M.A."/>
            <person name="Uhlik O."/>
        </authorList>
    </citation>
    <scope>NUCLEOTIDE SEQUENCE</scope>
    <source>
        <strain evidence="6">A5X3R13</strain>
    </source>
</reference>
<dbReference type="RefSeq" id="WP_271633725.1">
    <property type="nucleotide sequence ID" value="NZ_CP094970.1"/>
</dbReference>
<evidence type="ECO:0000256" key="2">
    <source>
        <dbReference type="ARBA" id="ARBA00006906"/>
    </source>
</evidence>
<dbReference type="InterPro" id="IPR000887">
    <property type="entry name" value="Aldlse_KDPG_KHG"/>
</dbReference>
<keyword evidence="4" id="KW-0456">Lyase</keyword>
<comment type="similarity">
    <text evidence="2">Belongs to the KHG/KDPG aldolase family.</text>
</comment>
<evidence type="ECO:0000313" key="6">
    <source>
        <dbReference type="EMBL" id="UYM04962.1"/>
    </source>
</evidence>
<comment type="pathway">
    <text evidence="1">Carbohydrate acid metabolism.</text>
</comment>
<name>A0AA46YK12_9ACTN</name>
<dbReference type="PANTHER" id="PTHR30246:SF1">
    <property type="entry name" value="2-DEHYDRO-3-DEOXY-6-PHOSPHOGALACTONATE ALDOLASE-RELATED"/>
    <property type="match status" value="1"/>
</dbReference>
<evidence type="ECO:0000256" key="3">
    <source>
        <dbReference type="ARBA" id="ARBA00011233"/>
    </source>
</evidence>
<sequence length="219" mass="22369">MTAPGVLPRLFDAGLVMVVRAPSADDAIAAITAARRGGIEVVEVTFTTPDAVQAIARVRTAYDDVLVGAGTVLSRVDAEAAVDAGAQFVVSPGLDLDLLRWAPTDIAVVPGVLSPSEVMRANRAGADAVKLFPAHTVGPAHLRALLAPFPGLRVIPTGGVTPDNAADWLEAGAAAVGIGGALSPNTPVTDLVADSITDEAARAVAAVRSHRHHITQEMT</sequence>
<protein>
    <submittedName>
        <fullName evidence="6">Bifunctional 4-hydroxy-2-oxoglutarate aldolase/2-dehydro-3-deoxy-phosphogluconate aldolase</fullName>
    </submittedName>
</protein>
<evidence type="ECO:0000256" key="4">
    <source>
        <dbReference type="ARBA" id="ARBA00023239"/>
    </source>
</evidence>
<dbReference type="GO" id="GO:0016829">
    <property type="term" value="F:lyase activity"/>
    <property type="evidence" value="ECO:0007669"/>
    <property type="project" value="UniProtKB-KW"/>
</dbReference>
<dbReference type="NCBIfam" id="TIGR01182">
    <property type="entry name" value="eda"/>
    <property type="match status" value="1"/>
</dbReference>
<proteinExistence type="inferred from homology"/>
<evidence type="ECO:0000256" key="1">
    <source>
        <dbReference type="ARBA" id="ARBA00004761"/>
    </source>
</evidence>
<dbReference type="Pfam" id="PF01081">
    <property type="entry name" value="Aldolase"/>
    <property type="match status" value="1"/>
</dbReference>